<name>Q0JQ51_ORYSJ</name>
<dbReference type="EMBL" id="AP008207">
    <property type="protein sequence ID" value="BAF04127.2"/>
    <property type="molecule type" value="Genomic_DNA"/>
</dbReference>
<feature type="region of interest" description="Disordered" evidence="1">
    <location>
        <begin position="1"/>
        <end position="47"/>
    </location>
</feature>
<evidence type="ECO:0000256" key="1">
    <source>
        <dbReference type="SAM" id="MobiDB-lite"/>
    </source>
</evidence>
<evidence type="ECO:0000313" key="3">
    <source>
        <dbReference type="Proteomes" id="UP000000763"/>
    </source>
</evidence>
<dbReference type="KEGG" id="dosa:Os01g0181200"/>
<reference evidence="2 3" key="1">
    <citation type="journal article" date="2005" name="Nature">
        <title>The map-based sequence of the rice genome.</title>
        <authorList>
            <consortium name="International rice genome sequencing project (IRGSP)"/>
            <person name="Matsumoto T."/>
            <person name="Wu J."/>
            <person name="Kanamori H."/>
            <person name="Katayose Y."/>
            <person name="Fujisawa M."/>
            <person name="Namiki N."/>
            <person name="Mizuno H."/>
            <person name="Yamamoto K."/>
            <person name="Antonio B.A."/>
            <person name="Baba T."/>
            <person name="Sakata K."/>
            <person name="Nagamura Y."/>
            <person name="Aoki H."/>
            <person name="Arikawa K."/>
            <person name="Arita K."/>
            <person name="Bito T."/>
            <person name="Chiden Y."/>
            <person name="Fujitsuka N."/>
            <person name="Fukunaka R."/>
            <person name="Hamada M."/>
            <person name="Harada C."/>
            <person name="Hayashi A."/>
            <person name="Hijishita S."/>
            <person name="Honda M."/>
            <person name="Hosokawa S."/>
            <person name="Ichikawa Y."/>
            <person name="Idonuma A."/>
            <person name="Iijima M."/>
            <person name="Ikeda M."/>
            <person name="Ikeno M."/>
            <person name="Ito K."/>
            <person name="Ito S."/>
            <person name="Ito T."/>
            <person name="Ito Y."/>
            <person name="Ito Y."/>
            <person name="Iwabuchi A."/>
            <person name="Kamiya K."/>
            <person name="Karasawa W."/>
            <person name="Kurita K."/>
            <person name="Katagiri S."/>
            <person name="Kikuta A."/>
            <person name="Kobayashi H."/>
            <person name="Kobayashi N."/>
            <person name="Machita K."/>
            <person name="Maehara T."/>
            <person name="Masukawa M."/>
            <person name="Mizubayashi T."/>
            <person name="Mukai Y."/>
            <person name="Nagasaki H."/>
            <person name="Nagata Y."/>
            <person name="Naito S."/>
            <person name="Nakashima M."/>
            <person name="Nakama Y."/>
            <person name="Nakamichi Y."/>
            <person name="Nakamura M."/>
            <person name="Meguro A."/>
            <person name="Negishi M."/>
            <person name="Ohta I."/>
            <person name="Ohta T."/>
            <person name="Okamoto M."/>
            <person name="Ono N."/>
            <person name="Saji S."/>
            <person name="Sakaguchi M."/>
            <person name="Sakai K."/>
            <person name="Shibata M."/>
            <person name="Shimokawa T."/>
            <person name="Song J."/>
            <person name="Takazaki Y."/>
            <person name="Terasawa K."/>
            <person name="Tsugane M."/>
            <person name="Tsuji K."/>
            <person name="Ueda S."/>
            <person name="Waki K."/>
            <person name="Yamagata H."/>
            <person name="Yamamoto M."/>
            <person name="Yamamoto S."/>
            <person name="Yamane H."/>
            <person name="Yoshiki S."/>
            <person name="Yoshihara R."/>
            <person name="Yukawa K."/>
            <person name="Zhong H."/>
            <person name="Yano M."/>
            <person name="Yuan Q."/>
            <person name="Ouyang S."/>
            <person name="Liu J."/>
            <person name="Jones K.M."/>
            <person name="Gansberger K."/>
            <person name="Moffat K."/>
            <person name="Hill J."/>
            <person name="Bera J."/>
            <person name="Fadrosh D."/>
            <person name="Jin S."/>
            <person name="Johri S."/>
            <person name="Kim M."/>
            <person name="Overton L."/>
            <person name="Reardon M."/>
            <person name="Tsitrin T."/>
            <person name="Vuong H."/>
            <person name="Weaver B."/>
            <person name="Ciecko A."/>
            <person name="Tallon L."/>
            <person name="Jackson J."/>
            <person name="Pai G."/>
            <person name="Aken S.V."/>
            <person name="Utterback T."/>
            <person name="Reidmuller S."/>
            <person name="Feldblyum T."/>
            <person name="Hsiao J."/>
            <person name="Zismann V."/>
            <person name="Iobst S."/>
            <person name="de Vazeille A.R."/>
            <person name="Buell C.R."/>
            <person name="Ying K."/>
            <person name="Li Y."/>
            <person name="Lu T."/>
            <person name="Huang Y."/>
            <person name="Zhao Q."/>
            <person name="Feng Q."/>
            <person name="Zhang L."/>
            <person name="Zhu J."/>
            <person name="Weng Q."/>
            <person name="Mu J."/>
            <person name="Lu Y."/>
            <person name="Fan D."/>
            <person name="Liu Y."/>
            <person name="Guan J."/>
            <person name="Zhang Y."/>
            <person name="Yu S."/>
            <person name="Liu X."/>
            <person name="Zhang Y."/>
            <person name="Hong G."/>
            <person name="Han B."/>
            <person name="Choisne N."/>
            <person name="Demange N."/>
            <person name="Orjeda G."/>
            <person name="Samain S."/>
            <person name="Cattolico L."/>
            <person name="Pelletier E."/>
            <person name="Couloux A."/>
            <person name="Segurens B."/>
            <person name="Wincker P."/>
            <person name="D'Hont A."/>
            <person name="Scarpelli C."/>
            <person name="Weissenbach J."/>
            <person name="Salanoubat M."/>
            <person name="Quetier F."/>
            <person name="Yu Y."/>
            <person name="Kim H.R."/>
            <person name="Rambo T."/>
            <person name="Currie J."/>
            <person name="Collura K."/>
            <person name="Luo M."/>
            <person name="Yang T."/>
            <person name="Ammiraju J.S.S."/>
            <person name="Engler F."/>
            <person name="Soderlund C."/>
            <person name="Wing R.A."/>
            <person name="Palmer L.E."/>
            <person name="de la Bastide M."/>
            <person name="Spiegel L."/>
            <person name="Nascimento L."/>
            <person name="Zutavern T."/>
            <person name="O'Shaughnessy A."/>
            <person name="Dike S."/>
            <person name="Dedhia N."/>
            <person name="Preston R."/>
            <person name="Balija V."/>
            <person name="McCombie W.R."/>
            <person name="Chow T."/>
            <person name="Chen H."/>
            <person name="Chung M."/>
            <person name="Chen C."/>
            <person name="Shaw J."/>
            <person name="Wu H."/>
            <person name="Hsiao K."/>
            <person name="Chao Y."/>
            <person name="Chu M."/>
            <person name="Cheng C."/>
            <person name="Hour A."/>
            <person name="Lee P."/>
            <person name="Lin S."/>
            <person name="Lin Y."/>
            <person name="Liou J."/>
            <person name="Liu S."/>
            <person name="Hsing Y."/>
            <person name="Raghuvanshi S."/>
            <person name="Mohanty A."/>
            <person name="Bharti A.K."/>
            <person name="Gaur A."/>
            <person name="Gupta V."/>
            <person name="Kumar D."/>
            <person name="Ravi V."/>
            <person name="Vij S."/>
            <person name="Kapur A."/>
            <person name="Khurana P."/>
            <person name="Khurana P."/>
            <person name="Khurana J.P."/>
            <person name="Tyagi A.K."/>
            <person name="Gaikwad K."/>
            <person name="Singh A."/>
            <person name="Dalal V."/>
            <person name="Srivastava S."/>
            <person name="Dixit A."/>
            <person name="Pal A.K."/>
            <person name="Ghazi I.A."/>
            <person name="Yadav M."/>
            <person name="Pandit A."/>
            <person name="Bhargava A."/>
            <person name="Sureshbabu K."/>
            <person name="Batra K."/>
            <person name="Sharma T.R."/>
            <person name="Mohapatra T."/>
            <person name="Singh N.K."/>
            <person name="Messing J."/>
            <person name="Nelson A.B."/>
            <person name="Fuks G."/>
            <person name="Kavchok S."/>
            <person name="Keizer G."/>
            <person name="Linton E."/>
            <person name="Llaca V."/>
            <person name="Song R."/>
            <person name="Tanyolac B."/>
            <person name="Young S."/>
            <person name="Ho-Il K."/>
            <person name="Hahn J.H."/>
            <person name="Sangsakoo G."/>
            <person name="Vanavichit A."/>
            <person name="de Mattos Luiz.A.T."/>
            <person name="Zimmer P.D."/>
            <person name="Malone G."/>
            <person name="Dellagostin O."/>
            <person name="de Oliveira A.C."/>
            <person name="Bevan M."/>
            <person name="Bancroft I."/>
            <person name="Minx P."/>
            <person name="Cordum H."/>
            <person name="Wilson R."/>
            <person name="Cheng Z."/>
            <person name="Jin W."/>
            <person name="Jiang J."/>
            <person name="Leong S.A."/>
            <person name="Iwama H."/>
            <person name="Gojobori T."/>
            <person name="Itoh T."/>
            <person name="Niimura Y."/>
            <person name="Fujii Y."/>
            <person name="Habara T."/>
            <person name="Sakai H."/>
            <person name="Sato Y."/>
            <person name="Wilson G."/>
            <person name="Kumar K."/>
            <person name="McCouch S."/>
            <person name="Juretic N."/>
            <person name="Hoen D."/>
            <person name="Wright S."/>
            <person name="Bruskiewich R."/>
            <person name="Bureau T."/>
            <person name="Miyao A."/>
            <person name="Hirochika H."/>
            <person name="Nishikawa T."/>
            <person name="Kadowaki K."/>
            <person name="Sugiura M."/>
            <person name="Burr B."/>
            <person name="Sasaki T."/>
        </authorList>
    </citation>
    <scope>NUCLEOTIDE SEQUENCE [LARGE SCALE GENOMIC DNA]</scope>
    <source>
        <strain evidence="3">cv. Nipponbare</strain>
    </source>
</reference>
<organism evidence="2 3">
    <name type="scientific">Oryza sativa subsp. japonica</name>
    <name type="common">Rice</name>
    <dbReference type="NCBI Taxonomy" id="39947"/>
    <lineage>
        <taxon>Eukaryota</taxon>
        <taxon>Viridiplantae</taxon>
        <taxon>Streptophyta</taxon>
        <taxon>Embryophyta</taxon>
        <taxon>Tracheophyta</taxon>
        <taxon>Spermatophyta</taxon>
        <taxon>Magnoliopsida</taxon>
        <taxon>Liliopsida</taxon>
        <taxon>Poales</taxon>
        <taxon>Poaceae</taxon>
        <taxon>BOP clade</taxon>
        <taxon>Oryzoideae</taxon>
        <taxon>Oryzeae</taxon>
        <taxon>Oryzinae</taxon>
        <taxon>Oryza</taxon>
        <taxon>Oryza sativa</taxon>
    </lineage>
</organism>
<protein>
    <submittedName>
        <fullName evidence="2">Os01g0181200 protein</fullName>
    </submittedName>
</protein>
<sequence>MWRLGEEAIGPDGGGGLAPQRGGDDGLAPRRRRQGTPAAAPADEEKKISTLVAVGLGQEEDMALALGLVELQLAVPLALLDPLRVRACPLHEPVVIRRGDQDAAGPELPPLLRHANELTHGRSRPSLPALANSHVPWNEPR</sequence>
<accession>Q0JQ51</accession>
<dbReference type="Proteomes" id="UP000000763">
    <property type="component" value="Chromosome 1"/>
</dbReference>
<dbReference type="AlphaFoldDB" id="Q0JQ51"/>
<proteinExistence type="predicted"/>
<gene>
    <name evidence="2" type="ordered locus">Os01g0181200</name>
</gene>
<feature type="region of interest" description="Disordered" evidence="1">
    <location>
        <begin position="120"/>
        <end position="141"/>
    </location>
</feature>
<evidence type="ECO:0000313" key="2">
    <source>
        <dbReference type="EMBL" id="BAF04127.2"/>
    </source>
</evidence>
<reference evidence="3" key="2">
    <citation type="journal article" date="2008" name="Nucleic Acids Res.">
        <title>The rice annotation project database (RAP-DB): 2008 update.</title>
        <authorList>
            <consortium name="The rice annotation project (RAP)"/>
        </authorList>
    </citation>
    <scope>GENOME REANNOTATION</scope>
    <source>
        <strain evidence="3">cv. Nipponbare</strain>
    </source>
</reference>